<sequence>MSQLTANQRYSGVSMLLHWLIAVAVIVNWRLIEAAEHAEVRADAFAFVMNHKSLGITILALTLLRLGWRLINRPPPLRAGMAAWEKALARTLHIVFYVLLVGLPMLGWLSESFEGEGIEVWGMFTLPGLPVGVNEQLAETMGELHGTGGEIMIYLIGLHVLGMLKHMLIDKDGNLWRMLPFGTPKA</sequence>
<evidence type="ECO:0000256" key="3">
    <source>
        <dbReference type="ARBA" id="ARBA00022448"/>
    </source>
</evidence>
<keyword evidence="6 13" id="KW-0812">Transmembrane</keyword>
<evidence type="ECO:0000256" key="10">
    <source>
        <dbReference type="ARBA" id="ARBA00023004"/>
    </source>
</evidence>
<dbReference type="RefSeq" id="WP_341672420.1">
    <property type="nucleotide sequence ID" value="NZ_JBBYHV010000001.1"/>
</dbReference>
<evidence type="ECO:0000256" key="12">
    <source>
        <dbReference type="ARBA" id="ARBA00037975"/>
    </source>
</evidence>
<dbReference type="InterPro" id="IPR011577">
    <property type="entry name" value="Cyt_b561_bac/Ni-Hgenase"/>
</dbReference>
<dbReference type="EMBL" id="JBBYHV010000001">
    <property type="protein sequence ID" value="MEL1249899.1"/>
    <property type="molecule type" value="Genomic_DNA"/>
</dbReference>
<gene>
    <name evidence="15" type="ORF">AAEO60_04355</name>
</gene>
<dbReference type="PANTHER" id="PTHR30529">
    <property type="entry name" value="CYTOCHROME B561"/>
    <property type="match status" value="1"/>
</dbReference>
<keyword evidence="4" id="KW-1003">Cell membrane</keyword>
<evidence type="ECO:0000256" key="6">
    <source>
        <dbReference type="ARBA" id="ARBA00022692"/>
    </source>
</evidence>
<dbReference type="SUPFAM" id="SSF81342">
    <property type="entry name" value="Transmembrane di-heme cytochromes"/>
    <property type="match status" value="1"/>
</dbReference>
<keyword evidence="5" id="KW-0349">Heme</keyword>
<keyword evidence="3" id="KW-0813">Transport</keyword>
<evidence type="ECO:0000256" key="1">
    <source>
        <dbReference type="ARBA" id="ARBA00001970"/>
    </source>
</evidence>
<keyword evidence="9 13" id="KW-1133">Transmembrane helix</keyword>
<evidence type="ECO:0000256" key="4">
    <source>
        <dbReference type="ARBA" id="ARBA00022475"/>
    </source>
</evidence>
<dbReference type="InterPro" id="IPR016174">
    <property type="entry name" value="Di-haem_cyt_TM"/>
</dbReference>
<evidence type="ECO:0000256" key="13">
    <source>
        <dbReference type="SAM" id="Phobius"/>
    </source>
</evidence>
<keyword evidence="16" id="KW-1185">Reference proteome</keyword>
<evidence type="ECO:0000313" key="16">
    <source>
        <dbReference type="Proteomes" id="UP001497045"/>
    </source>
</evidence>
<dbReference type="Proteomes" id="UP001497045">
    <property type="component" value="Unassembled WGS sequence"/>
</dbReference>
<evidence type="ECO:0000256" key="8">
    <source>
        <dbReference type="ARBA" id="ARBA00022982"/>
    </source>
</evidence>
<feature type="transmembrane region" description="Helical" evidence="13">
    <location>
        <begin position="151"/>
        <end position="169"/>
    </location>
</feature>
<reference evidence="15 16" key="1">
    <citation type="submission" date="2024-04" db="EMBL/GenBank/DDBJ databases">
        <title>Aurantiacibacter sp. DGU6 16S ribosomal RNA gene Genome sequencing and assembly.</title>
        <authorList>
            <person name="Park S."/>
        </authorList>
    </citation>
    <scope>NUCLEOTIDE SEQUENCE [LARGE SCALE GENOMIC DNA]</scope>
    <source>
        <strain evidence="15 16">DGU6</strain>
    </source>
</reference>
<keyword evidence="10" id="KW-0408">Iron</keyword>
<evidence type="ECO:0000256" key="2">
    <source>
        <dbReference type="ARBA" id="ARBA00004651"/>
    </source>
</evidence>
<comment type="similarity">
    <text evidence="12">Belongs to the cytochrome b561 family.</text>
</comment>
<comment type="cofactor">
    <cofactor evidence="1">
        <name>heme b</name>
        <dbReference type="ChEBI" id="CHEBI:60344"/>
    </cofactor>
</comment>
<evidence type="ECO:0000256" key="11">
    <source>
        <dbReference type="ARBA" id="ARBA00023136"/>
    </source>
</evidence>
<evidence type="ECO:0000256" key="7">
    <source>
        <dbReference type="ARBA" id="ARBA00022723"/>
    </source>
</evidence>
<organism evidence="15 16">
    <name type="scientific">Aurantiacibacter gilvus</name>
    <dbReference type="NCBI Taxonomy" id="3139141"/>
    <lineage>
        <taxon>Bacteria</taxon>
        <taxon>Pseudomonadati</taxon>
        <taxon>Pseudomonadota</taxon>
        <taxon>Alphaproteobacteria</taxon>
        <taxon>Sphingomonadales</taxon>
        <taxon>Erythrobacteraceae</taxon>
        <taxon>Aurantiacibacter</taxon>
    </lineage>
</organism>
<dbReference type="Pfam" id="PF01292">
    <property type="entry name" value="Ni_hydr_CYTB"/>
    <property type="match status" value="1"/>
</dbReference>
<feature type="transmembrane region" description="Helical" evidence="13">
    <location>
        <begin position="44"/>
        <end position="66"/>
    </location>
</feature>
<evidence type="ECO:0000256" key="5">
    <source>
        <dbReference type="ARBA" id="ARBA00022617"/>
    </source>
</evidence>
<evidence type="ECO:0000259" key="14">
    <source>
        <dbReference type="Pfam" id="PF01292"/>
    </source>
</evidence>
<feature type="transmembrane region" description="Helical" evidence="13">
    <location>
        <begin position="87"/>
        <end position="109"/>
    </location>
</feature>
<keyword evidence="11 13" id="KW-0472">Membrane</keyword>
<evidence type="ECO:0000256" key="9">
    <source>
        <dbReference type="ARBA" id="ARBA00022989"/>
    </source>
</evidence>
<comment type="subcellular location">
    <subcellularLocation>
        <location evidence="2">Cell membrane</location>
        <topology evidence="2">Multi-pass membrane protein</topology>
    </subcellularLocation>
</comment>
<accession>A0ABU9IBX2</accession>
<feature type="domain" description="Cytochrome b561 bacterial/Ni-hydrogenase" evidence="14">
    <location>
        <begin position="9"/>
        <end position="180"/>
    </location>
</feature>
<feature type="transmembrane region" description="Helical" evidence="13">
    <location>
        <begin position="12"/>
        <end position="32"/>
    </location>
</feature>
<dbReference type="PANTHER" id="PTHR30529:SF1">
    <property type="entry name" value="CYTOCHROME B561 HOMOLOG 2"/>
    <property type="match status" value="1"/>
</dbReference>
<proteinExistence type="inferred from homology"/>
<protein>
    <submittedName>
        <fullName evidence="15">Cytochrome b</fullName>
    </submittedName>
</protein>
<comment type="caution">
    <text evidence="15">The sequence shown here is derived from an EMBL/GenBank/DDBJ whole genome shotgun (WGS) entry which is preliminary data.</text>
</comment>
<keyword evidence="8" id="KW-0249">Electron transport</keyword>
<name>A0ABU9IBX2_9SPHN</name>
<dbReference type="InterPro" id="IPR052168">
    <property type="entry name" value="Cytochrome_b561_oxidase"/>
</dbReference>
<evidence type="ECO:0000313" key="15">
    <source>
        <dbReference type="EMBL" id="MEL1249899.1"/>
    </source>
</evidence>
<keyword evidence="7" id="KW-0479">Metal-binding</keyword>